<protein>
    <submittedName>
        <fullName evidence="2">Uncharacterized protein</fullName>
    </submittedName>
</protein>
<keyword evidence="1" id="KW-1133">Transmembrane helix</keyword>
<proteinExistence type="predicted"/>
<evidence type="ECO:0000256" key="1">
    <source>
        <dbReference type="SAM" id="Phobius"/>
    </source>
</evidence>
<dbReference type="AlphaFoldDB" id="X1AVT6"/>
<comment type="caution">
    <text evidence="2">The sequence shown here is derived from an EMBL/GenBank/DDBJ whole genome shotgun (WGS) entry which is preliminary data.</text>
</comment>
<evidence type="ECO:0000313" key="2">
    <source>
        <dbReference type="EMBL" id="GAG87164.1"/>
    </source>
</evidence>
<keyword evidence="1" id="KW-0472">Membrane</keyword>
<feature type="non-terminal residue" evidence="2">
    <location>
        <position position="1"/>
    </location>
</feature>
<sequence length="36" mass="4286">LFELQIYNDLLNTDIQKLILKWMIIFIVGLSITLHI</sequence>
<accession>X1AVT6</accession>
<name>X1AVT6_9ZZZZ</name>
<dbReference type="EMBL" id="BART01016866">
    <property type="protein sequence ID" value="GAG87164.1"/>
    <property type="molecule type" value="Genomic_DNA"/>
</dbReference>
<keyword evidence="1" id="KW-0812">Transmembrane</keyword>
<organism evidence="2">
    <name type="scientific">marine sediment metagenome</name>
    <dbReference type="NCBI Taxonomy" id="412755"/>
    <lineage>
        <taxon>unclassified sequences</taxon>
        <taxon>metagenomes</taxon>
        <taxon>ecological metagenomes</taxon>
    </lineage>
</organism>
<gene>
    <name evidence="2" type="ORF">S01H4_32300</name>
</gene>
<reference evidence="2" key="1">
    <citation type="journal article" date="2014" name="Front. Microbiol.">
        <title>High frequency of phylogenetically diverse reductive dehalogenase-homologous genes in deep subseafloor sedimentary metagenomes.</title>
        <authorList>
            <person name="Kawai M."/>
            <person name="Futagami T."/>
            <person name="Toyoda A."/>
            <person name="Takaki Y."/>
            <person name="Nishi S."/>
            <person name="Hori S."/>
            <person name="Arai W."/>
            <person name="Tsubouchi T."/>
            <person name="Morono Y."/>
            <person name="Uchiyama I."/>
            <person name="Ito T."/>
            <person name="Fujiyama A."/>
            <person name="Inagaki F."/>
            <person name="Takami H."/>
        </authorList>
    </citation>
    <scope>NUCLEOTIDE SEQUENCE</scope>
    <source>
        <strain evidence="2">Expedition CK06-06</strain>
    </source>
</reference>
<feature type="transmembrane region" description="Helical" evidence="1">
    <location>
        <begin position="18"/>
        <end position="35"/>
    </location>
</feature>